<dbReference type="PANTHER" id="PTHR13288:SF8">
    <property type="entry name" value="SPLICING FACTOR 45"/>
    <property type="match status" value="1"/>
</dbReference>
<dbReference type="CDD" id="cd12374">
    <property type="entry name" value="RRM_UHM_SPF45_PUF60"/>
    <property type="match status" value="1"/>
</dbReference>
<feature type="compositionally biased region" description="Polar residues" evidence="7">
    <location>
        <begin position="453"/>
        <end position="472"/>
    </location>
</feature>
<evidence type="ECO:0000256" key="5">
    <source>
        <dbReference type="ARBA" id="ARBA00023242"/>
    </source>
</evidence>
<dbReference type="InterPro" id="IPR003347">
    <property type="entry name" value="JmjC_dom"/>
</dbReference>
<evidence type="ECO:0000259" key="9">
    <source>
        <dbReference type="PROSITE" id="PS51184"/>
    </source>
</evidence>
<dbReference type="OrthoDB" id="47172at2759"/>
<evidence type="ECO:0000256" key="2">
    <source>
        <dbReference type="ARBA" id="ARBA00022664"/>
    </source>
</evidence>
<dbReference type="Pfam" id="PF13621">
    <property type="entry name" value="Cupin_8"/>
    <property type="match status" value="1"/>
</dbReference>
<dbReference type="CDD" id="cd02208">
    <property type="entry name" value="cupin_RmlC-like"/>
    <property type="match status" value="1"/>
</dbReference>
<feature type="compositionally biased region" description="Pro residues" evidence="7">
    <location>
        <begin position="737"/>
        <end position="764"/>
    </location>
</feature>
<gene>
    <name evidence="10" type="ORF">BN946_scf185000.g17</name>
</gene>
<dbReference type="STRING" id="5643.A0A060S9C9"/>
<comment type="subcellular location">
    <subcellularLocation>
        <location evidence="1">Nucleus</location>
    </subcellularLocation>
</comment>
<dbReference type="SUPFAM" id="SSF54928">
    <property type="entry name" value="RNA-binding domain, RBD"/>
    <property type="match status" value="1"/>
</dbReference>
<dbReference type="HOGENOM" id="CLU_304220_0_0_1"/>
<feature type="compositionally biased region" description="Basic and acidic residues" evidence="7">
    <location>
        <begin position="578"/>
        <end position="592"/>
    </location>
</feature>
<keyword evidence="11" id="KW-1185">Reference proteome</keyword>
<feature type="compositionally biased region" description="Polar residues" evidence="7">
    <location>
        <begin position="290"/>
        <end position="301"/>
    </location>
</feature>
<dbReference type="GO" id="GO:0045292">
    <property type="term" value="P:mRNA cis splicing, via spliceosome"/>
    <property type="evidence" value="ECO:0007669"/>
    <property type="project" value="InterPro"/>
</dbReference>
<keyword evidence="2" id="KW-0507">mRNA processing</keyword>
<feature type="region of interest" description="Disordered" evidence="7">
    <location>
        <begin position="829"/>
        <end position="858"/>
    </location>
</feature>
<evidence type="ECO:0000256" key="4">
    <source>
        <dbReference type="ARBA" id="ARBA00023187"/>
    </source>
</evidence>
<evidence type="ECO:0008006" key="12">
    <source>
        <dbReference type="Google" id="ProtNLM"/>
    </source>
</evidence>
<dbReference type="AlphaFoldDB" id="A0A060S9C9"/>
<accession>A0A060S9C9</accession>
<evidence type="ECO:0000256" key="7">
    <source>
        <dbReference type="SAM" id="MobiDB-lite"/>
    </source>
</evidence>
<sequence>MLEYWDSGDSIHAISAVGHLDHAIVISGAPGEGRLAFVVDLIESIQSECLGSSAALRRDLYFTMPMEGSTKPVAAVITTAAKRVPCLDTPPSLASFVSRLSRQPFVLPGFLKDWPALSEHPWNSLDYLRAVAGPGRVVPVEVGNDYRADDWTQRMMPWEDFLERLGGSSQNGAHPILYLAQHSLFKQFPALRDDIILPDYVYSSLDAPDGYPQYAPPSNEDQLVLNAWLGPARTVSPAHTDPFYNFYAQVVGRKSIWLAPPGVSQYMYPYPSTSSQTSSMKDEDHPRNPAANNESPSMSNTSRVDVFVATGDEISQSEETFPDFWKQVIPEAMHVTLEPGDLLFFPPGWWHAMRNEGHSRYSSLSYSVAVAELVIHEIIVHASPAHCPLHGLILGWSAALAFAPTRRQAPKAKPAAPRLPVGASVTQATVPATISAATISSTAVVFAPPSLVETPSSKSDNPSSQAQPQSQGWGRKVKPPSMVLDEDVNGFKAQRGGKRDGGGGGKKKNKKNKFQAVAIWNPDEPYDPMRPNDYNEFKIWQRREREERRERILEERRRGEDRKRYRRSSSYSDSYHSASEDERPRKAGRFDDHSEDEGGYDRPRGIGSTTPSSLPPPVAVDVNMSGDEAYQRRLAISKGVRPVEPSAPVPSASFIASMSPSPSFATGVSSTVPSYGSLPHSSFSEETDDIHGLGQASSYSASVSPPPPVNIPAVAQTGEEAYLRRLALSQKVAAPRAPSPVPFVSPPPSTTPSVPPPAIPPPSASAPASGSVITEDKIKSSKEAAAAIAARLSALAPKGGTAAASSGKGQGLGVDGSGIVHALTVEQVAQSKKGKGKGKDASPGAPPPSIASKMGKIVNRNEDAKAREDRERFGEPSRVVVLTNMVGLEDVEDEELREEIGDECSKNGTVERVVVHPVYPPPENPEEQVRIFVLFAGPVGAWKTVRELDGRYFGGRSVRARYFPESLFATAEFDAPL</sequence>
<evidence type="ECO:0000259" key="8">
    <source>
        <dbReference type="PROSITE" id="PS50102"/>
    </source>
</evidence>
<evidence type="ECO:0000256" key="6">
    <source>
        <dbReference type="PROSITE-ProRule" id="PRU00176"/>
    </source>
</evidence>
<protein>
    <recommendedName>
        <fullName evidence="12">JmjC domain-containing protein</fullName>
    </recommendedName>
</protein>
<name>A0A060S9C9_PYCCI</name>
<dbReference type="InterPro" id="IPR012677">
    <property type="entry name" value="Nucleotide-bd_a/b_plait_sf"/>
</dbReference>
<dbReference type="EMBL" id="CCBP010000028">
    <property type="protein sequence ID" value="CDO68874.1"/>
    <property type="molecule type" value="Genomic_DNA"/>
</dbReference>
<dbReference type="FunFam" id="3.30.70.330:FF:000382">
    <property type="entry name" value="G-patch domain-containing protein"/>
    <property type="match status" value="1"/>
</dbReference>
<dbReference type="GO" id="GO:0071011">
    <property type="term" value="C:precatalytic spliceosome"/>
    <property type="evidence" value="ECO:0007669"/>
    <property type="project" value="TreeGrafter"/>
</dbReference>
<feature type="region of interest" description="Disordered" evidence="7">
    <location>
        <begin position="556"/>
        <end position="716"/>
    </location>
</feature>
<feature type="domain" description="JmjC" evidence="9">
    <location>
        <begin position="205"/>
        <end position="387"/>
    </location>
</feature>
<dbReference type="SUPFAM" id="SSF51197">
    <property type="entry name" value="Clavaminate synthase-like"/>
    <property type="match status" value="1"/>
</dbReference>
<dbReference type="Proteomes" id="UP000029665">
    <property type="component" value="Unassembled WGS sequence"/>
</dbReference>
<dbReference type="Gene3D" id="3.30.70.330">
    <property type="match status" value="1"/>
</dbReference>
<dbReference type="InterPro" id="IPR041667">
    <property type="entry name" value="Cupin_8"/>
</dbReference>
<keyword evidence="3 6" id="KW-0694">RNA-binding</keyword>
<evidence type="ECO:0000313" key="10">
    <source>
        <dbReference type="EMBL" id="CDO68874.1"/>
    </source>
</evidence>
<keyword evidence="4" id="KW-0508">mRNA splicing</keyword>
<feature type="region of interest" description="Disordered" evidence="7">
    <location>
        <begin position="273"/>
        <end position="301"/>
    </location>
</feature>
<dbReference type="InterPro" id="IPR040052">
    <property type="entry name" value="RBM17"/>
</dbReference>
<dbReference type="PANTHER" id="PTHR13288">
    <property type="entry name" value="SPLICING FACTOR 45 SPF45"/>
    <property type="match status" value="1"/>
</dbReference>
<dbReference type="Gene3D" id="2.60.120.650">
    <property type="entry name" value="Cupin"/>
    <property type="match status" value="1"/>
</dbReference>
<reference evidence="10" key="1">
    <citation type="submission" date="2014-01" db="EMBL/GenBank/DDBJ databases">
        <title>The genome of the white-rot fungus Pycnoporus cinnabarinus: a basidiomycete model with a versatile arsenal for lignocellulosic biomass breakdown.</title>
        <authorList>
            <person name="Levasseur A."/>
            <person name="Lomascolo A."/>
            <person name="Ruiz-Duenas F.J."/>
            <person name="Uzan E."/>
            <person name="Piumi F."/>
            <person name="Kues U."/>
            <person name="Ram A.F.J."/>
            <person name="Murat C."/>
            <person name="Haon M."/>
            <person name="Benoit I."/>
            <person name="Arfi Y."/>
            <person name="Chevret D."/>
            <person name="Drula E."/>
            <person name="Kwon M.J."/>
            <person name="Gouret P."/>
            <person name="Lesage-Meessen L."/>
            <person name="Lombard V."/>
            <person name="Mariette J."/>
            <person name="Noirot C."/>
            <person name="Park J."/>
            <person name="Patyshakuliyeva A."/>
            <person name="Wieneger R.A.B."/>
            <person name="Wosten H.A.B."/>
            <person name="Martin F."/>
            <person name="Coutinho P.M."/>
            <person name="de Vries R."/>
            <person name="Martinez A.T."/>
            <person name="Klopp C."/>
            <person name="Pontarotti P."/>
            <person name="Henrissat B."/>
            <person name="Record E."/>
        </authorList>
    </citation>
    <scope>NUCLEOTIDE SEQUENCE [LARGE SCALE GENOMIC DNA]</scope>
    <source>
        <strain evidence="10">BRFM137</strain>
    </source>
</reference>
<evidence type="ECO:0000256" key="3">
    <source>
        <dbReference type="ARBA" id="ARBA00022884"/>
    </source>
</evidence>
<feature type="region of interest" description="Disordered" evidence="7">
    <location>
        <begin position="451"/>
        <end position="532"/>
    </location>
</feature>
<dbReference type="SMART" id="SM00361">
    <property type="entry name" value="RRM_1"/>
    <property type="match status" value="1"/>
</dbReference>
<evidence type="ECO:0000256" key="1">
    <source>
        <dbReference type="ARBA" id="ARBA00004123"/>
    </source>
</evidence>
<keyword evidence="5" id="KW-0539">Nucleus</keyword>
<dbReference type="InterPro" id="IPR003954">
    <property type="entry name" value="RRM_euk-type"/>
</dbReference>
<feature type="compositionally biased region" description="Low complexity" evidence="7">
    <location>
        <begin position="642"/>
        <end position="653"/>
    </location>
</feature>
<feature type="domain" description="RRM" evidence="8">
    <location>
        <begin position="878"/>
        <end position="965"/>
    </location>
</feature>
<feature type="compositionally biased region" description="Low complexity" evidence="7">
    <location>
        <begin position="568"/>
        <end position="577"/>
    </location>
</feature>
<dbReference type="InterPro" id="IPR000504">
    <property type="entry name" value="RRM_dom"/>
</dbReference>
<organism evidence="10 11">
    <name type="scientific">Pycnoporus cinnabarinus</name>
    <name type="common">Cinnabar-red polypore</name>
    <name type="synonym">Trametes cinnabarina</name>
    <dbReference type="NCBI Taxonomy" id="5643"/>
    <lineage>
        <taxon>Eukaryota</taxon>
        <taxon>Fungi</taxon>
        <taxon>Dikarya</taxon>
        <taxon>Basidiomycota</taxon>
        <taxon>Agaricomycotina</taxon>
        <taxon>Agaricomycetes</taxon>
        <taxon>Polyporales</taxon>
        <taxon>Polyporaceae</taxon>
        <taxon>Trametes</taxon>
    </lineage>
</organism>
<dbReference type="PROSITE" id="PS51184">
    <property type="entry name" value="JMJC"/>
    <property type="match status" value="1"/>
</dbReference>
<dbReference type="GO" id="GO:0003723">
    <property type="term" value="F:RNA binding"/>
    <property type="evidence" value="ECO:0007669"/>
    <property type="project" value="UniProtKB-UniRule"/>
</dbReference>
<dbReference type="PROSITE" id="PS50102">
    <property type="entry name" value="RRM"/>
    <property type="match status" value="1"/>
</dbReference>
<dbReference type="SMART" id="SM00558">
    <property type="entry name" value="JmjC"/>
    <property type="match status" value="1"/>
</dbReference>
<proteinExistence type="predicted"/>
<feature type="region of interest" description="Disordered" evidence="7">
    <location>
        <begin position="734"/>
        <end position="780"/>
    </location>
</feature>
<feature type="compositionally biased region" description="Polar residues" evidence="7">
    <location>
        <begin position="654"/>
        <end position="684"/>
    </location>
</feature>
<evidence type="ECO:0000313" key="11">
    <source>
        <dbReference type="Proteomes" id="UP000029665"/>
    </source>
</evidence>
<dbReference type="InterPro" id="IPR035979">
    <property type="entry name" value="RBD_domain_sf"/>
</dbReference>
<comment type="caution">
    <text evidence="10">The sequence shown here is derived from an EMBL/GenBank/DDBJ whole genome shotgun (WGS) entry which is preliminary data.</text>
</comment>